<organism evidence="1">
    <name type="scientific">Alexandrium catenella</name>
    <name type="common">Red tide dinoflagellate</name>
    <name type="synonym">Gonyaulax catenella</name>
    <dbReference type="NCBI Taxonomy" id="2925"/>
    <lineage>
        <taxon>Eukaryota</taxon>
        <taxon>Sar</taxon>
        <taxon>Alveolata</taxon>
        <taxon>Dinophyceae</taxon>
        <taxon>Gonyaulacales</taxon>
        <taxon>Pyrocystaceae</taxon>
        <taxon>Alexandrium</taxon>
    </lineage>
</organism>
<evidence type="ECO:0000313" key="1">
    <source>
        <dbReference type="EMBL" id="CAD9155474.1"/>
    </source>
</evidence>
<evidence type="ECO:0008006" key="2">
    <source>
        <dbReference type="Google" id="ProtNLM"/>
    </source>
</evidence>
<dbReference type="Gene3D" id="3.40.50.300">
    <property type="entry name" value="P-loop containing nucleotide triphosphate hydrolases"/>
    <property type="match status" value="1"/>
</dbReference>
<dbReference type="AlphaFoldDB" id="A0A7S1W936"/>
<name>A0A7S1W936_ALECA</name>
<gene>
    <name evidence="1" type="ORF">ACAT0790_LOCUS33896</name>
</gene>
<dbReference type="EMBL" id="HBGE01056187">
    <property type="protein sequence ID" value="CAD9155474.1"/>
    <property type="molecule type" value="Transcribed_RNA"/>
</dbReference>
<proteinExistence type="predicted"/>
<reference evidence="1" key="1">
    <citation type="submission" date="2021-01" db="EMBL/GenBank/DDBJ databases">
        <authorList>
            <person name="Corre E."/>
            <person name="Pelletier E."/>
            <person name="Niang G."/>
            <person name="Scheremetjew M."/>
            <person name="Finn R."/>
            <person name="Kale V."/>
            <person name="Holt S."/>
            <person name="Cochrane G."/>
            <person name="Meng A."/>
            <person name="Brown T."/>
            <person name="Cohen L."/>
        </authorList>
    </citation>
    <scope>NUCLEOTIDE SEQUENCE</scope>
    <source>
        <strain evidence="1">OF101</strain>
    </source>
</reference>
<protein>
    <recommendedName>
        <fullName evidence="2">Sulfotransferase domain-containing protein</fullName>
    </recommendedName>
</protein>
<dbReference type="InterPro" id="IPR027417">
    <property type="entry name" value="P-loop_NTPase"/>
</dbReference>
<sequence length="350" mass="39169">MWDVVGEDERPEAVQMLQTRSSARQPLSWPSPELQEVLPIAWVHFPKCGTSFFNTIAHSPGVCPFLPEDARLTSNTSEFRTTYLTSSIACPGLATHNFNHPALGTASQPPYEQGKGHYMAMVRQPEQRILSVYSDMRRCSPDTPGKCKIDIRANKETSWGGWDSLELPNVTTFAKRQAGCMVRMLTRPGFPCGGLSDLAVSPEEVAEARRRLREGFSFVGITDYWDLSICLYSAMFKVGCRRIQFQDVRPGPDKWNNSWTDVPREMDADDERRLNSTPLDESVLNGFTDIFDGELYAEALDIFEGRLKRYNVTKASCEPCWRDAGVLVDTSSVQKLLALGRSVQLVLGGA</sequence>
<accession>A0A7S1W936</accession>